<dbReference type="InterPro" id="IPR036565">
    <property type="entry name" value="Mur-like_cat_sf"/>
</dbReference>
<evidence type="ECO:0000259" key="1">
    <source>
        <dbReference type="Pfam" id="PF01225"/>
    </source>
</evidence>
<dbReference type="InterPro" id="IPR013221">
    <property type="entry name" value="Mur_ligase_cen"/>
</dbReference>
<feature type="domain" description="Mur ligase N-terminal catalytic" evidence="1">
    <location>
        <begin position="6"/>
        <end position="107"/>
    </location>
</feature>
<dbReference type="GO" id="GO:0005524">
    <property type="term" value="F:ATP binding"/>
    <property type="evidence" value="ECO:0007669"/>
    <property type="project" value="InterPro"/>
</dbReference>
<dbReference type="Pfam" id="PF01225">
    <property type="entry name" value="Mur_ligase"/>
    <property type="match status" value="1"/>
</dbReference>
<dbReference type="GO" id="GO:0016881">
    <property type="term" value="F:acid-amino acid ligase activity"/>
    <property type="evidence" value="ECO:0007669"/>
    <property type="project" value="InterPro"/>
</dbReference>
<dbReference type="STRING" id="1798512.A3A39_04860"/>
<dbReference type="EMBL" id="MFLZ01000026">
    <property type="protein sequence ID" value="OGG79499.1"/>
    <property type="molecule type" value="Genomic_DNA"/>
</dbReference>
<dbReference type="Gene3D" id="3.40.50.720">
    <property type="entry name" value="NAD(P)-binding Rossmann-like Domain"/>
    <property type="match status" value="1"/>
</dbReference>
<dbReference type="PANTHER" id="PTHR43445:SF5">
    <property type="entry name" value="UDP-N-ACETYLMURAMATE--L-ALANYL-GAMMA-D-GLUTAMYL-MESO-2,6-DIAMINOHEPTANDIOATE LIGASE"/>
    <property type="match status" value="1"/>
</dbReference>
<dbReference type="PANTHER" id="PTHR43445">
    <property type="entry name" value="UDP-N-ACETYLMURAMATE--L-ALANINE LIGASE-RELATED"/>
    <property type="match status" value="1"/>
</dbReference>
<evidence type="ECO:0000259" key="2">
    <source>
        <dbReference type="Pfam" id="PF08245"/>
    </source>
</evidence>
<gene>
    <name evidence="3" type="ORF">A3A39_04860</name>
</gene>
<dbReference type="SUPFAM" id="SSF53623">
    <property type="entry name" value="MurD-like peptide ligases, catalytic domain"/>
    <property type="match status" value="1"/>
</dbReference>
<reference evidence="3 4" key="1">
    <citation type="journal article" date="2016" name="Nat. Commun.">
        <title>Thousands of microbial genomes shed light on interconnected biogeochemical processes in an aquifer system.</title>
        <authorList>
            <person name="Anantharaman K."/>
            <person name="Brown C.T."/>
            <person name="Hug L.A."/>
            <person name="Sharon I."/>
            <person name="Castelle C.J."/>
            <person name="Probst A.J."/>
            <person name="Thomas B.C."/>
            <person name="Singh A."/>
            <person name="Wilkins M.J."/>
            <person name="Karaoz U."/>
            <person name="Brodie E.L."/>
            <person name="Williams K.H."/>
            <person name="Hubbard S.S."/>
            <person name="Banfield J.F."/>
        </authorList>
    </citation>
    <scope>NUCLEOTIDE SEQUENCE [LARGE SCALE GENOMIC DNA]</scope>
</reference>
<proteinExistence type="predicted"/>
<dbReference type="InterPro" id="IPR000713">
    <property type="entry name" value="Mur_ligase_N"/>
</dbReference>
<dbReference type="InterPro" id="IPR036615">
    <property type="entry name" value="Mur_ligase_C_dom_sf"/>
</dbReference>
<dbReference type="Proteomes" id="UP000177372">
    <property type="component" value="Unassembled WGS sequence"/>
</dbReference>
<dbReference type="Gene3D" id="3.90.190.20">
    <property type="entry name" value="Mur ligase, C-terminal domain"/>
    <property type="match status" value="1"/>
</dbReference>
<comment type="caution">
    <text evidence="3">The sequence shown here is derived from an EMBL/GenBank/DDBJ whole genome shotgun (WGS) entry which is preliminary data.</text>
</comment>
<evidence type="ECO:0008006" key="5">
    <source>
        <dbReference type="Google" id="ProtNLM"/>
    </source>
</evidence>
<evidence type="ECO:0000313" key="4">
    <source>
        <dbReference type="Proteomes" id="UP000177372"/>
    </source>
</evidence>
<dbReference type="Pfam" id="PF08245">
    <property type="entry name" value="Mur_ligase_M"/>
    <property type="match status" value="1"/>
</dbReference>
<dbReference type="SUPFAM" id="SSF53244">
    <property type="entry name" value="MurD-like peptide ligases, peptide-binding domain"/>
    <property type="match status" value="1"/>
</dbReference>
<name>A0A1F6F0W7_9BACT</name>
<dbReference type="Gene3D" id="3.40.1190.10">
    <property type="entry name" value="Mur-like, catalytic domain"/>
    <property type="match status" value="1"/>
</dbReference>
<evidence type="ECO:0000313" key="3">
    <source>
        <dbReference type="EMBL" id="OGG79499.1"/>
    </source>
</evidence>
<dbReference type="InterPro" id="IPR050061">
    <property type="entry name" value="MurCDEF_pg_biosynth"/>
</dbReference>
<accession>A0A1F6F0W7</accession>
<organism evidence="3 4">
    <name type="scientific">Candidatus Kaiserbacteria bacterium RIFCSPLOWO2_01_FULL_54_13</name>
    <dbReference type="NCBI Taxonomy" id="1798512"/>
    <lineage>
        <taxon>Bacteria</taxon>
        <taxon>Candidatus Kaiseribacteriota</taxon>
    </lineage>
</organism>
<sequence length="469" mass="51821">MKQKRAHFIGIAGMGMSATAILLKEQGWQVSGSDAEAYPPATNQLERHGIPFATSYDPKNIPTDTNLIVIGKNAKLTRENNAEVQAAYESGIRIASFPELLGEIVEHREPIVVAGSYGKSTITSLIAWCLSRSGIDAGWFIGAAPEGMEPAHLGTHLVFVIEGDEYPTSHDDSRPKFSHYQPHDALITAATHDHVNIYKTQEDFLKLFHAFVSILPNDGILALCADELNAKALAAETKAQVIFYGLTPTATWRAERVRHGEQTTFDLMHVKQRVVALSTSLMGEHNVQNIVGASAILLEKKLITPEQLAEALKSFKGLARRLDQKTARSSIPAYEGFGSSREKLQAAIRALKVQYPDKRLVVVFEPHTFSWRNKKMLHWFDTAFEGARFVLLYKPAEQGAETHEQSTQKEMVERLLRSGVAVKPATSPDDAMNILNGEIRKGDTILLSSSGPMDGLIEQIPQWLDNTFA</sequence>
<feature type="domain" description="Mur ligase central" evidence="2">
    <location>
        <begin position="113"/>
        <end position="296"/>
    </location>
</feature>
<dbReference type="AlphaFoldDB" id="A0A1F6F0W7"/>
<dbReference type="SUPFAM" id="SSF51984">
    <property type="entry name" value="MurCD N-terminal domain"/>
    <property type="match status" value="1"/>
</dbReference>
<protein>
    <recommendedName>
        <fullName evidence="5">UDP-N-acetylmuramate:L-alanyl-gamma-D-glutamyl-meso-diaminopimelate ligase</fullName>
    </recommendedName>
</protein>